<dbReference type="OrthoDB" id="10250320at2759"/>
<dbReference type="Proteomes" id="UP000663891">
    <property type="component" value="Unassembled WGS sequence"/>
</dbReference>
<dbReference type="SMART" id="SM00385">
    <property type="entry name" value="CYCLIN"/>
    <property type="match status" value="1"/>
</dbReference>
<reference evidence="6" key="1">
    <citation type="submission" date="2021-02" db="EMBL/GenBank/DDBJ databases">
        <authorList>
            <person name="Nowell W R."/>
        </authorList>
    </citation>
    <scope>NUCLEOTIDE SEQUENCE</scope>
</reference>
<dbReference type="Proteomes" id="UP000663868">
    <property type="component" value="Unassembled WGS sequence"/>
</dbReference>
<name>A0A814MBT8_9BILA</name>
<dbReference type="InterPro" id="IPR012399">
    <property type="entry name" value="Cyclin_Y"/>
</dbReference>
<dbReference type="SUPFAM" id="SSF47954">
    <property type="entry name" value="Cyclin-like"/>
    <property type="match status" value="1"/>
</dbReference>
<evidence type="ECO:0000313" key="8">
    <source>
        <dbReference type="EMBL" id="CAF4146127.1"/>
    </source>
</evidence>
<evidence type="ECO:0000313" key="7">
    <source>
        <dbReference type="EMBL" id="CAF3766081.1"/>
    </source>
</evidence>
<sequence length="421" mass="47240">MGAVISYCCSCCDKTATKYNENLVTSHVTDKSPSSYENKYHVSDIYPISADDETAPSDNPNISTFFQSMLHPPEEANQSEIPSTSSQTKTNSDNLVSTLSDTSNNQKLNPNVPINSKQNRPPLLPSSSLSSARLANQNGTLRPSTANNLLKHSNSCSTIYVDDSTVSQPNWKAMIKCVSIAIHSHMLHRKSNKSMDIFDEKLHPLSKDLVPNDYDTQVPEQKLIYRFMRNLFTAAQLTAECAIVTLVYLERVLSYGELDLCPSNWKRLVLGAIMLASKVWDDQAVWNVDFCSILKDITVSDMNALEREYVQVLQFNVNVASSIYAKYYFDLRQIAKEHQISFPNELLTKEKAYKLEALSFINHNIEQTISDGIRTPNSSQLSTYPHLSTSQHRSLAPLLSLRRSASVEFAQSPRKSLLIIS</sequence>
<evidence type="ECO:0000256" key="3">
    <source>
        <dbReference type="SAM" id="MobiDB-lite"/>
    </source>
</evidence>
<dbReference type="InterPro" id="IPR006671">
    <property type="entry name" value="Cyclin_N"/>
</dbReference>
<dbReference type="EMBL" id="CAJOBB010005953">
    <property type="protein sequence ID" value="CAF4146127.1"/>
    <property type="molecule type" value="Genomic_DNA"/>
</dbReference>
<dbReference type="InterPro" id="IPR036915">
    <property type="entry name" value="Cyclin-like_sf"/>
</dbReference>
<evidence type="ECO:0000259" key="4">
    <source>
        <dbReference type="SMART" id="SM00385"/>
    </source>
</evidence>
<accession>A0A814MBT8</accession>
<gene>
    <name evidence="5" type="ORF">IZO911_LOCUS19874</name>
    <name evidence="8" type="ORF">KXQ929_LOCUS36988</name>
    <name evidence="7" type="ORF">OKA104_LOCUS16534</name>
    <name evidence="6" type="ORF">VCS650_LOCUS18786</name>
</gene>
<dbReference type="PIRSF" id="PIRSF028934">
    <property type="entry name" value="Cyclin_CG14939"/>
    <property type="match status" value="1"/>
</dbReference>
<dbReference type="FunFam" id="1.10.472.10:FF:000123">
    <property type="entry name" value="Cyclin-Y-like protein 2"/>
    <property type="match status" value="1"/>
</dbReference>
<evidence type="ECO:0000313" key="5">
    <source>
        <dbReference type="EMBL" id="CAF1042531.1"/>
    </source>
</evidence>
<dbReference type="AlphaFoldDB" id="A0A814MBT8"/>
<evidence type="ECO:0000256" key="1">
    <source>
        <dbReference type="ARBA" id="ARBA00023127"/>
    </source>
</evidence>
<comment type="similarity">
    <text evidence="2">Belongs to the cyclin family.</text>
</comment>
<protein>
    <recommendedName>
        <fullName evidence="4">Cyclin-like domain-containing protein</fullName>
    </recommendedName>
</protein>
<dbReference type="GO" id="GO:0019901">
    <property type="term" value="F:protein kinase binding"/>
    <property type="evidence" value="ECO:0007669"/>
    <property type="project" value="InterPro"/>
</dbReference>
<dbReference type="Proteomes" id="UP000663860">
    <property type="component" value="Unassembled WGS sequence"/>
</dbReference>
<dbReference type="EMBL" id="CAJOAY010000953">
    <property type="protein sequence ID" value="CAF3766081.1"/>
    <property type="molecule type" value="Genomic_DNA"/>
</dbReference>
<comment type="caution">
    <text evidence="6">The sequence shown here is derived from an EMBL/GenBank/DDBJ whole genome shotgun (WGS) entry which is preliminary data.</text>
</comment>
<evidence type="ECO:0000313" key="9">
    <source>
        <dbReference type="Proteomes" id="UP000663891"/>
    </source>
</evidence>
<dbReference type="EMBL" id="CAJNON010000182">
    <property type="protein sequence ID" value="CAF1076794.1"/>
    <property type="molecule type" value="Genomic_DNA"/>
</dbReference>
<dbReference type="EMBL" id="CAJNOE010000202">
    <property type="protein sequence ID" value="CAF1042531.1"/>
    <property type="molecule type" value="Genomic_DNA"/>
</dbReference>
<keyword evidence="1 2" id="KW-0195">Cyclin</keyword>
<feature type="compositionally biased region" description="Polar residues" evidence="3">
    <location>
        <begin position="76"/>
        <end position="119"/>
    </location>
</feature>
<dbReference type="PANTHER" id="PTHR14248">
    <property type="entry name" value="CYCLIN Y, ISOFORM A"/>
    <property type="match status" value="1"/>
</dbReference>
<evidence type="ECO:0000313" key="6">
    <source>
        <dbReference type="EMBL" id="CAF1076794.1"/>
    </source>
</evidence>
<dbReference type="Proteomes" id="UP000663881">
    <property type="component" value="Unassembled WGS sequence"/>
</dbReference>
<dbReference type="Pfam" id="PF00134">
    <property type="entry name" value="Cyclin_N"/>
    <property type="match status" value="1"/>
</dbReference>
<dbReference type="InterPro" id="IPR013763">
    <property type="entry name" value="Cyclin-like_dom"/>
</dbReference>
<feature type="region of interest" description="Disordered" evidence="3">
    <location>
        <begin position="73"/>
        <end position="130"/>
    </location>
</feature>
<dbReference type="Gene3D" id="1.10.472.10">
    <property type="entry name" value="Cyclin-like"/>
    <property type="match status" value="1"/>
</dbReference>
<organism evidence="6 9">
    <name type="scientific">Adineta steineri</name>
    <dbReference type="NCBI Taxonomy" id="433720"/>
    <lineage>
        <taxon>Eukaryota</taxon>
        <taxon>Metazoa</taxon>
        <taxon>Spiralia</taxon>
        <taxon>Gnathifera</taxon>
        <taxon>Rotifera</taxon>
        <taxon>Eurotatoria</taxon>
        <taxon>Bdelloidea</taxon>
        <taxon>Adinetida</taxon>
        <taxon>Adinetidae</taxon>
        <taxon>Adineta</taxon>
    </lineage>
</organism>
<evidence type="ECO:0000256" key="2">
    <source>
        <dbReference type="RuleBase" id="RU000383"/>
    </source>
</evidence>
<proteinExistence type="inferred from homology"/>
<feature type="domain" description="Cyclin-like" evidence="4">
    <location>
        <begin position="226"/>
        <end position="311"/>
    </location>
</feature>
<dbReference type="CDD" id="cd20540">
    <property type="entry name" value="CYCLIN_CCNY_like"/>
    <property type="match status" value="1"/>
</dbReference>